<name>A0A6J5B3Q8_9BURK</name>
<organism evidence="2 3">
    <name type="scientific">Achromobacter insuavis</name>
    <dbReference type="NCBI Taxonomy" id="1287735"/>
    <lineage>
        <taxon>Bacteria</taxon>
        <taxon>Pseudomonadati</taxon>
        <taxon>Pseudomonadota</taxon>
        <taxon>Betaproteobacteria</taxon>
        <taxon>Burkholderiales</taxon>
        <taxon>Alcaligenaceae</taxon>
        <taxon>Achromobacter</taxon>
    </lineage>
</organism>
<gene>
    <name evidence="2" type="ORF">LMG26845_04729</name>
</gene>
<sequence length="293" mass="31889">MQISDMRFLAPLMLAFTTLLSGCAPALKTTTPPVVPAGTPSEVSVSPAMPDKKYLPVQAGIVDGTHYIFIQTQGGSIFLGPIFGSMNISRKSQAMANQYKDSILQIDPLPIATDALAAAGIKAAAESAAFDLKTFVFVQRCDDEKVRLALVFHVDNPQTKWVGRYTYHLPTMYAESELASLQDQQVAQYKKELGDGAVALADLVKRDLNGELPATGKRVNFGSLNLIGSKMGGMGMYMQAEEMFFRDSQVVEETDQYVTVRVPGWINSSVFGGAIAYGVQRMAKSQVHTMKPY</sequence>
<evidence type="ECO:0000313" key="3">
    <source>
        <dbReference type="Proteomes" id="UP000507979"/>
    </source>
</evidence>
<dbReference type="PROSITE" id="PS51257">
    <property type="entry name" value="PROKAR_LIPOPROTEIN"/>
    <property type="match status" value="1"/>
</dbReference>
<keyword evidence="3" id="KW-1185">Reference proteome</keyword>
<feature type="signal peptide" evidence="1">
    <location>
        <begin position="1"/>
        <end position="26"/>
    </location>
</feature>
<dbReference type="RefSeq" id="WP_156333310.1">
    <property type="nucleotide sequence ID" value="NZ_CADIJR010000062.1"/>
</dbReference>
<dbReference type="EMBL" id="CADIJR010000062">
    <property type="protein sequence ID" value="CAB3690716.1"/>
    <property type="molecule type" value="Genomic_DNA"/>
</dbReference>
<protein>
    <recommendedName>
        <fullName evidence="4">Lipoprotein</fullName>
    </recommendedName>
</protein>
<accession>A0A6J5B3Q8</accession>
<evidence type="ECO:0000313" key="2">
    <source>
        <dbReference type="EMBL" id="CAB3690716.1"/>
    </source>
</evidence>
<keyword evidence="1" id="KW-0732">Signal</keyword>
<dbReference type="GeneID" id="92900610"/>
<evidence type="ECO:0000256" key="1">
    <source>
        <dbReference type="SAM" id="SignalP"/>
    </source>
</evidence>
<feature type="chain" id="PRO_5030157550" description="Lipoprotein" evidence="1">
    <location>
        <begin position="27"/>
        <end position="293"/>
    </location>
</feature>
<dbReference type="AlphaFoldDB" id="A0A6J5B3Q8"/>
<evidence type="ECO:0008006" key="4">
    <source>
        <dbReference type="Google" id="ProtNLM"/>
    </source>
</evidence>
<reference evidence="2 3" key="1">
    <citation type="submission" date="2020-04" db="EMBL/GenBank/DDBJ databases">
        <authorList>
            <person name="De Canck E."/>
        </authorList>
    </citation>
    <scope>NUCLEOTIDE SEQUENCE [LARGE SCALE GENOMIC DNA]</scope>
    <source>
        <strain evidence="2 3">LMG 26845</strain>
    </source>
</reference>
<dbReference type="Proteomes" id="UP000507979">
    <property type="component" value="Unassembled WGS sequence"/>
</dbReference>
<proteinExistence type="predicted"/>